<accession>Q14N89</accession>
<dbReference type="AlphaFoldDB" id="Q14N89"/>
<evidence type="ECO:0000313" key="1">
    <source>
        <dbReference type="EMBL" id="CAK99040.1"/>
    </source>
</evidence>
<organism evidence="1">
    <name type="scientific">Spiroplasma citri</name>
    <dbReference type="NCBI Taxonomy" id="2133"/>
    <lineage>
        <taxon>Bacteria</taxon>
        <taxon>Bacillati</taxon>
        <taxon>Mycoplasmatota</taxon>
        <taxon>Mollicutes</taxon>
        <taxon>Entomoplasmatales</taxon>
        <taxon>Spiroplasmataceae</taxon>
        <taxon>Spiroplasma</taxon>
    </lineage>
</organism>
<dbReference type="KEGG" id="sck:SCITRI_001008"/>
<dbReference type="EMBL" id="AM285307">
    <property type="protein sequence ID" value="CAK99040.1"/>
    <property type="molecule type" value="Genomic_DNA"/>
</dbReference>
<sequence length="152" mass="18892">MGFWHYYQLETYNENNRLVFNMNQVNFDEIVKKIRTKYKQNQILDNFNTFLKYFFSFYWKSLDWNTKFSYEYKYNISKFNNKINWIENEKSITFQLFYSWNNDTKTYSLISNNVYLSYSNFFYSFMFNPNKGETNINDGNYNFLQIIEFKVA</sequence>
<gene>
    <name evidence="1" type="ORF">SPICI06_074</name>
</gene>
<protein>
    <submittedName>
        <fullName evidence="1">Uncharacterized protein</fullName>
    </submittedName>
</protein>
<name>Q14N89_SPICI</name>
<proteinExistence type="predicted"/>
<reference evidence="1" key="1">
    <citation type="journal article" date="2010" name="Appl. Environ. Microbiol.">
        <title>Partial chromosome sequence of Spiroplasma citri reveals extensive viral invasion and important gene decay.</title>
        <authorList>
            <person name="Carle P."/>
            <person name="Saillard C."/>
            <person name="Carrere N."/>
            <person name="Carrere S."/>
            <person name="Duret S."/>
            <person name="Eveillard S."/>
            <person name="Gaurivaud P."/>
            <person name="Gourgues G."/>
            <person name="Gouzy J."/>
            <person name="Salar P."/>
            <person name="Verdin E."/>
            <person name="Breton M."/>
            <person name="Blanchard A."/>
            <person name="Laigret F."/>
            <person name="Bove J.M."/>
            <person name="Renaudin J."/>
            <person name="Foissac X."/>
        </authorList>
    </citation>
    <scope>NUCLEOTIDE SEQUENCE</scope>
    <source>
        <strain evidence="1">GII3-3X</strain>
    </source>
</reference>